<sequence length="430" mass="48650">MNSQLGFHFKKSAVIKQKIDFKLINNLIVIPIEINGKELSFILDTGVNKTILFSLSKNDSVGLKDVKKVKLQGLGKGNPVDALLSKNNNLRINNIFSTNETVYVILRDYFDLSSKMGTTIHGIIGYNLLKNLILKINYNSKKITFYNPKKFNYKNCRKCEIFPLEFYRKKPYIDVQVQLDTVGNTVTDVKMLIDSGGSDAIWLFEGTKETIQTPILFFNDILGEGLSGFIYGNRSRIPKMKIGSFVIEKPTVSFLDSLSTRNARNFSKRNGSIGGNILKRFKVWIDYPNKKITLKKSASLKGGFNYNMSGLDVVYNGNKLVKIKDDTKIISYSKGDFTSTSSKTISFTTNYSFKFLPSYKVDKVINGSVADIAGIKSGDIILKINGTSAHDLKLNDIIHKFQEKDGKKIKIEIKRGREVLKFNFRLKKRI</sequence>
<dbReference type="Pfam" id="PF17820">
    <property type="entry name" value="PDZ_6"/>
    <property type="match status" value="1"/>
</dbReference>
<proteinExistence type="predicted"/>
<dbReference type="PROSITE" id="PS50106">
    <property type="entry name" value="PDZ"/>
    <property type="match status" value="1"/>
</dbReference>
<dbReference type="Pfam" id="PF13650">
    <property type="entry name" value="Asp_protease_2"/>
    <property type="match status" value="1"/>
</dbReference>
<organism evidence="4 5">
    <name type="scientific">Polaribacter marinus</name>
    <dbReference type="NCBI Taxonomy" id="2916838"/>
    <lineage>
        <taxon>Bacteria</taxon>
        <taxon>Pseudomonadati</taxon>
        <taxon>Bacteroidota</taxon>
        <taxon>Flavobacteriia</taxon>
        <taxon>Flavobacteriales</taxon>
        <taxon>Flavobacteriaceae</taxon>
    </lineage>
</organism>
<dbReference type="PROSITE" id="PS50175">
    <property type="entry name" value="ASP_PROT_RETROV"/>
    <property type="match status" value="1"/>
</dbReference>
<name>A0A9X1VKS1_9FLAO</name>
<dbReference type="GO" id="GO:0006508">
    <property type="term" value="P:proteolysis"/>
    <property type="evidence" value="ECO:0007669"/>
    <property type="project" value="UniProtKB-KW"/>
</dbReference>
<evidence type="ECO:0000313" key="4">
    <source>
        <dbReference type="EMBL" id="MCI2227840.1"/>
    </source>
</evidence>
<dbReference type="Gene3D" id="2.30.42.10">
    <property type="match status" value="1"/>
</dbReference>
<dbReference type="SMART" id="SM00228">
    <property type="entry name" value="PDZ"/>
    <property type="match status" value="1"/>
</dbReference>
<dbReference type="Proteomes" id="UP001139369">
    <property type="component" value="Unassembled WGS sequence"/>
</dbReference>
<protein>
    <submittedName>
        <fullName evidence="4">Aspartyl protease family protein</fullName>
    </submittedName>
</protein>
<feature type="domain" description="Peptidase A2" evidence="3">
    <location>
        <begin position="39"/>
        <end position="75"/>
    </location>
</feature>
<feature type="domain" description="PDZ" evidence="2">
    <location>
        <begin position="361"/>
        <end position="403"/>
    </location>
</feature>
<dbReference type="EMBL" id="JAKQYM010000001">
    <property type="protein sequence ID" value="MCI2227840.1"/>
    <property type="molecule type" value="Genomic_DNA"/>
</dbReference>
<accession>A0A9X1VKS1</accession>
<dbReference type="SUPFAM" id="SSF50156">
    <property type="entry name" value="PDZ domain-like"/>
    <property type="match status" value="1"/>
</dbReference>
<dbReference type="RefSeq" id="WP_242176960.1">
    <property type="nucleotide sequence ID" value="NZ_JAKQYM010000001.1"/>
</dbReference>
<dbReference type="InterPro" id="IPR021109">
    <property type="entry name" value="Peptidase_aspartic_dom_sf"/>
</dbReference>
<evidence type="ECO:0000256" key="1">
    <source>
        <dbReference type="ARBA" id="ARBA00022801"/>
    </source>
</evidence>
<comment type="caution">
    <text evidence="4">The sequence shown here is derived from an EMBL/GenBank/DDBJ whole genome shotgun (WGS) entry which is preliminary data.</text>
</comment>
<dbReference type="InterPro" id="IPR001995">
    <property type="entry name" value="Peptidase_A2_cat"/>
</dbReference>
<keyword evidence="4" id="KW-0645">Protease</keyword>
<gene>
    <name evidence="4" type="ORF">MC378_01590</name>
</gene>
<dbReference type="AlphaFoldDB" id="A0A9X1VKS1"/>
<dbReference type="InterPro" id="IPR001478">
    <property type="entry name" value="PDZ"/>
</dbReference>
<dbReference type="Gene3D" id="2.40.70.10">
    <property type="entry name" value="Acid Proteases"/>
    <property type="match status" value="1"/>
</dbReference>
<dbReference type="SUPFAM" id="SSF50630">
    <property type="entry name" value="Acid proteases"/>
    <property type="match status" value="1"/>
</dbReference>
<dbReference type="InterPro" id="IPR036034">
    <property type="entry name" value="PDZ_sf"/>
</dbReference>
<dbReference type="GO" id="GO:0004190">
    <property type="term" value="F:aspartic-type endopeptidase activity"/>
    <property type="evidence" value="ECO:0007669"/>
    <property type="project" value="InterPro"/>
</dbReference>
<evidence type="ECO:0000313" key="5">
    <source>
        <dbReference type="Proteomes" id="UP001139369"/>
    </source>
</evidence>
<keyword evidence="1" id="KW-0378">Hydrolase</keyword>
<evidence type="ECO:0000259" key="3">
    <source>
        <dbReference type="PROSITE" id="PS50175"/>
    </source>
</evidence>
<reference evidence="4" key="1">
    <citation type="submission" date="2022-02" db="EMBL/GenBank/DDBJ databases">
        <title>Polaribacter sp. MSW13, isolated from seawater.</title>
        <authorList>
            <person name="Kristyanto S."/>
            <person name="Jung J."/>
            <person name="Jeon C.O."/>
        </authorList>
    </citation>
    <scope>NUCLEOTIDE SEQUENCE</scope>
    <source>
        <strain evidence="4">MSW13</strain>
    </source>
</reference>
<keyword evidence="5" id="KW-1185">Reference proteome</keyword>
<dbReference type="InterPro" id="IPR041489">
    <property type="entry name" value="PDZ_6"/>
</dbReference>
<evidence type="ECO:0000259" key="2">
    <source>
        <dbReference type="PROSITE" id="PS50106"/>
    </source>
</evidence>